<dbReference type="InterPro" id="IPR050166">
    <property type="entry name" value="ABC_transporter_ATP-bind"/>
</dbReference>
<evidence type="ECO:0000256" key="1">
    <source>
        <dbReference type="ARBA" id="ARBA00005417"/>
    </source>
</evidence>
<comment type="caution">
    <text evidence="6">The sequence shown here is derived from an EMBL/GenBank/DDBJ whole genome shotgun (WGS) entry which is preliminary data.</text>
</comment>
<keyword evidence="3" id="KW-0547">Nucleotide-binding</keyword>
<reference evidence="6 7" key="1">
    <citation type="submission" date="2018-05" db="EMBL/GenBank/DDBJ databases">
        <title>Genomic Encyclopedia of Type Strains, Phase IV (KMG-IV): sequencing the most valuable type-strain genomes for metagenomic binning, comparative biology and taxonomic classification.</title>
        <authorList>
            <person name="Goeker M."/>
        </authorList>
    </citation>
    <scope>NUCLEOTIDE SEQUENCE [LARGE SCALE GENOMIC DNA]</scope>
    <source>
        <strain evidence="6 7">DSM 6462</strain>
    </source>
</reference>
<dbReference type="GO" id="GO:0016887">
    <property type="term" value="F:ATP hydrolysis activity"/>
    <property type="evidence" value="ECO:0007669"/>
    <property type="project" value="InterPro"/>
</dbReference>
<dbReference type="InterPro" id="IPR017871">
    <property type="entry name" value="ABC_transporter-like_CS"/>
</dbReference>
<keyword evidence="7" id="KW-1185">Reference proteome</keyword>
<name>A0A2V3U3X6_9HYPH</name>
<accession>A0A2V3U3X6</accession>
<dbReference type="CDD" id="cd03293">
    <property type="entry name" value="ABC_NrtD_SsuB_transporters"/>
    <property type="match status" value="1"/>
</dbReference>
<proteinExistence type="inferred from homology"/>
<sequence length="302" mass="32544">MSNVAIFGRKGADTNAPHGIAERGMTAAATLASGTQDGGIVIKGVSKIFDSEGRRVEALLDIDLTIGRGEFVSIVGPSGCGKSTLLRLIAGLMPTSGGAISVAGRVVDRPITDVGIVFQKPVLLEWRSVIDNLLLQPELRGLDPAAYRDRAIDLLAAVGLSGFEDAYPRQLSGGMQQRASIARALIHDPSLLLMDEPLGALDALTREQVRVDLEELWLATGKTVVFITHSIDEAVLLSDRVVIMSPRPGRIDRVIDIDIARPRGLEGRNSQVFKDAEEEITKIFLERGVLKRGRPFAAIRKP</sequence>
<dbReference type="PROSITE" id="PS00211">
    <property type="entry name" value="ABC_TRANSPORTER_1"/>
    <property type="match status" value="1"/>
</dbReference>
<dbReference type="InterPro" id="IPR027417">
    <property type="entry name" value="P-loop_NTPase"/>
</dbReference>
<dbReference type="PANTHER" id="PTHR42788">
    <property type="entry name" value="TAURINE IMPORT ATP-BINDING PROTEIN-RELATED"/>
    <property type="match status" value="1"/>
</dbReference>
<dbReference type="Pfam" id="PF00005">
    <property type="entry name" value="ABC_tran"/>
    <property type="match status" value="1"/>
</dbReference>
<evidence type="ECO:0000313" key="7">
    <source>
        <dbReference type="Proteomes" id="UP000248021"/>
    </source>
</evidence>
<protein>
    <submittedName>
        <fullName evidence="6">NitT/TauT family transport system ATP-binding protein</fullName>
    </submittedName>
</protein>
<evidence type="ECO:0000256" key="3">
    <source>
        <dbReference type="ARBA" id="ARBA00022741"/>
    </source>
</evidence>
<keyword evidence="2" id="KW-0813">Transport</keyword>
<dbReference type="InterPro" id="IPR003593">
    <property type="entry name" value="AAA+_ATPase"/>
</dbReference>
<dbReference type="InterPro" id="IPR003439">
    <property type="entry name" value="ABC_transporter-like_ATP-bd"/>
</dbReference>
<dbReference type="SUPFAM" id="SSF52540">
    <property type="entry name" value="P-loop containing nucleoside triphosphate hydrolases"/>
    <property type="match status" value="1"/>
</dbReference>
<comment type="similarity">
    <text evidence="1">Belongs to the ABC transporter superfamily.</text>
</comment>
<evidence type="ECO:0000313" key="6">
    <source>
        <dbReference type="EMBL" id="PXW57201.1"/>
    </source>
</evidence>
<dbReference type="Gene3D" id="3.40.50.300">
    <property type="entry name" value="P-loop containing nucleotide triphosphate hydrolases"/>
    <property type="match status" value="1"/>
</dbReference>
<organism evidence="6 7">
    <name type="scientific">Chelatococcus asaccharovorans</name>
    <dbReference type="NCBI Taxonomy" id="28210"/>
    <lineage>
        <taxon>Bacteria</taxon>
        <taxon>Pseudomonadati</taxon>
        <taxon>Pseudomonadota</taxon>
        <taxon>Alphaproteobacteria</taxon>
        <taxon>Hyphomicrobiales</taxon>
        <taxon>Chelatococcaceae</taxon>
        <taxon>Chelatococcus</taxon>
    </lineage>
</organism>
<keyword evidence="4 6" id="KW-0067">ATP-binding</keyword>
<evidence type="ECO:0000256" key="4">
    <source>
        <dbReference type="ARBA" id="ARBA00022840"/>
    </source>
</evidence>
<dbReference type="SMART" id="SM00382">
    <property type="entry name" value="AAA"/>
    <property type="match status" value="1"/>
</dbReference>
<evidence type="ECO:0000256" key="2">
    <source>
        <dbReference type="ARBA" id="ARBA00022448"/>
    </source>
</evidence>
<feature type="domain" description="ABC transporter" evidence="5">
    <location>
        <begin position="40"/>
        <end position="271"/>
    </location>
</feature>
<dbReference type="PROSITE" id="PS50893">
    <property type="entry name" value="ABC_TRANSPORTER_2"/>
    <property type="match status" value="1"/>
</dbReference>
<dbReference type="PANTHER" id="PTHR42788:SF13">
    <property type="entry name" value="ALIPHATIC SULFONATES IMPORT ATP-BINDING PROTEIN SSUB"/>
    <property type="match status" value="1"/>
</dbReference>
<dbReference type="EMBL" id="QJJK01000007">
    <property type="protein sequence ID" value="PXW57201.1"/>
    <property type="molecule type" value="Genomic_DNA"/>
</dbReference>
<dbReference type="AlphaFoldDB" id="A0A2V3U3X6"/>
<dbReference type="Proteomes" id="UP000248021">
    <property type="component" value="Unassembled WGS sequence"/>
</dbReference>
<evidence type="ECO:0000259" key="5">
    <source>
        <dbReference type="PROSITE" id="PS50893"/>
    </source>
</evidence>
<dbReference type="GO" id="GO:0005524">
    <property type="term" value="F:ATP binding"/>
    <property type="evidence" value="ECO:0007669"/>
    <property type="project" value="UniProtKB-KW"/>
</dbReference>
<gene>
    <name evidence="6" type="ORF">C7450_107241</name>
</gene>